<reference evidence="2 3" key="1">
    <citation type="submission" date="2018-05" db="EMBL/GenBank/DDBJ databases">
        <title>Lujinxingia marina gen. nov. sp. nov., a new facultative anaerobic member of the class Deltaproteobacteria, and proposal of Lujinxingaceae fam. nov.</title>
        <authorList>
            <person name="Li C.-M."/>
        </authorList>
    </citation>
    <scope>NUCLEOTIDE SEQUENCE [LARGE SCALE GENOMIC DNA]</scope>
    <source>
        <strain evidence="2 3">B210</strain>
    </source>
</reference>
<evidence type="ECO:0000256" key="1">
    <source>
        <dbReference type="SAM" id="SignalP"/>
    </source>
</evidence>
<evidence type="ECO:0000313" key="2">
    <source>
        <dbReference type="EMBL" id="RAL25523.1"/>
    </source>
</evidence>
<dbReference type="EMBL" id="QHKO01000001">
    <property type="protein sequence ID" value="RAL25523.1"/>
    <property type="molecule type" value="Genomic_DNA"/>
</dbReference>
<protein>
    <submittedName>
        <fullName evidence="2">Uncharacterized protein</fullName>
    </submittedName>
</protein>
<feature type="signal peptide" evidence="1">
    <location>
        <begin position="1"/>
        <end position="27"/>
    </location>
</feature>
<comment type="caution">
    <text evidence="2">The sequence shown here is derived from an EMBL/GenBank/DDBJ whole genome shotgun (WGS) entry which is preliminary data.</text>
</comment>
<keyword evidence="1" id="KW-0732">Signal</keyword>
<name>A0A328CEU6_9DELT</name>
<dbReference type="OrthoDB" id="5507976at2"/>
<dbReference type="RefSeq" id="WP_111728695.1">
    <property type="nucleotide sequence ID" value="NZ_QHKO01000001.1"/>
</dbReference>
<dbReference type="Proteomes" id="UP000249169">
    <property type="component" value="Unassembled WGS sequence"/>
</dbReference>
<feature type="chain" id="PRO_5016371682" evidence="1">
    <location>
        <begin position="28"/>
        <end position="301"/>
    </location>
</feature>
<sequence>MVSLATAKLSPALALGAALLLAIPASAGPPAPALAEGLNAWQGIERLEVRRIVETRVEGNQGPDSGDDHTQICTITFQVSLTPTGLTLSPKLDPTLFEPVRDPAEFPHRVERLGCLVPTLHVDRQGQVRAANAAELAREVTHFFDHFVAAQHDAQERQRVQARTRSARQSLSPDALQKSAATWWSVLGLRLATFPTDAVTPAPCLEPTPAPVHCARALDEATFDLSQSMRQMYQGAAFRLVSAAAHQQATARFRSDQAPPYSYTREIRQVQRLVHRYTDQPGQVVATNTESMTIRRWPAPH</sequence>
<gene>
    <name evidence="2" type="ORF">DL240_04750</name>
</gene>
<accession>A0A328CEU6</accession>
<evidence type="ECO:0000313" key="3">
    <source>
        <dbReference type="Proteomes" id="UP000249169"/>
    </source>
</evidence>
<proteinExistence type="predicted"/>
<dbReference type="AlphaFoldDB" id="A0A328CEU6"/>
<organism evidence="2 3">
    <name type="scientific">Lujinxingia litoralis</name>
    <dbReference type="NCBI Taxonomy" id="2211119"/>
    <lineage>
        <taxon>Bacteria</taxon>
        <taxon>Deltaproteobacteria</taxon>
        <taxon>Bradymonadales</taxon>
        <taxon>Lujinxingiaceae</taxon>
        <taxon>Lujinxingia</taxon>
    </lineage>
</organism>
<keyword evidence="3" id="KW-1185">Reference proteome</keyword>